<evidence type="ECO:0000256" key="4">
    <source>
        <dbReference type="ARBA" id="ARBA00022833"/>
    </source>
</evidence>
<evidence type="ECO:0000256" key="1">
    <source>
        <dbReference type="ARBA" id="ARBA00022723"/>
    </source>
</evidence>
<dbReference type="Gene3D" id="1.10.8.420">
    <property type="entry name" value="RecR Domain 1"/>
    <property type="match status" value="1"/>
</dbReference>
<evidence type="ECO:0000256" key="2">
    <source>
        <dbReference type="ARBA" id="ARBA00022763"/>
    </source>
</evidence>
<dbReference type="Pfam" id="PF13662">
    <property type="entry name" value="Toprim_4"/>
    <property type="match status" value="1"/>
</dbReference>
<dbReference type="SUPFAM" id="SSF111304">
    <property type="entry name" value="Recombination protein RecR"/>
    <property type="match status" value="1"/>
</dbReference>
<keyword evidence="2 7" id="KW-0227">DNA damage</keyword>
<keyword evidence="4 7" id="KW-0862">Zinc</keyword>
<dbReference type="InterPro" id="IPR000093">
    <property type="entry name" value="DNA_Rcmb_RecR"/>
</dbReference>
<evidence type="ECO:0000313" key="9">
    <source>
        <dbReference type="EMBL" id="RFM25022.1"/>
    </source>
</evidence>
<dbReference type="Gene3D" id="3.40.1360.10">
    <property type="match status" value="1"/>
</dbReference>
<dbReference type="AlphaFoldDB" id="A0A395M2U3"/>
<evidence type="ECO:0000259" key="8">
    <source>
        <dbReference type="PROSITE" id="PS50880"/>
    </source>
</evidence>
<dbReference type="PROSITE" id="PS50880">
    <property type="entry name" value="TOPRIM"/>
    <property type="match status" value="1"/>
</dbReference>
<dbReference type="InterPro" id="IPR023627">
    <property type="entry name" value="Rcmb_RecR"/>
</dbReference>
<name>A0A395M2U3_9BACT</name>
<evidence type="ECO:0000256" key="7">
    <source>
        <dbReference type="HAMAP-Rule" id="MF_00017"/>
    </source>
</evidence>
<evidence type="ECO:0000256" key="6">
    <source>
        <dbReference type="ARBA" id="ARBA00023204"/>
    </source>
</evidence>
<dbReference type="InterPro" id="IPR034137">
    <property type="entry name" value="TOPRIM_RecR"/>
</dbReference>
<sequence length="204" mass="22453">MRYTSQAIETLVEEFAKLPGIGRKTAQRLALHILREKKEEVQLLAKALLDAKELVIYCSVCQNVTDVHQNPCPICTSPKRNHNLICVVESPSDVIAFEKTNQYHGVYHVLHGVISPLDGIGPDDLKIKELLARLHANGESASQEVILALNPTVEGETTVLYLAKLLKPLGVKVSRIARGIPVGSELEYTDEATLTRALEGRSLI</sequence>
<protein>
    <recommendedName>
        <fullName evidence="7">Recombination protein RecR</fullName>
    </recommendedName>
</protein>
<dbReference type="GO" id="GO:0006310">
    <property type="term" value="P:DNA recombination"/>
    <property type="evidence" value="ECO:0007669"/>
    <property type="project" value="UniProtKB-UniRule"/>
</dbReference>
<evidence type="ECO:0000256" key="5">
    <source>
        <dbReference type="ARBA" id="ARBA00023172"/>
    </source>
</evidence>
<dbReference type="Proteomes" id="UP000266389">
    <property type="component" value="Unassembled WGS sequence"/>
</dbReference>
<dbReference type="HAMAP" id="MF_00017">
    <property type="entry name" value="RecR"/>
    <property type="match status" value="1"/>
</dbReference>
<dbReference type="Gene3D" id="6.10.250.240">
    <property type="match status" value="1"/>
</dbReference>
<evidence type="ECO:0000313" key="10">
    <source>
        <dbReference type="Proteomes" id="UP000266389"/>
    </source>
</evidence>
<reference evidence="9 10" key="1">
    <citation type="journal article" date="2011" name="ISME J.">
        <title>Community ecology of hot spring cyanobacterial mats: predominant populations and their functional potential.</title>
        <authorList>
            <person name="Klatt C.G."/>
            <person name="Wood J.M."/>
            <person name="Rusch D.B."/>
            <person name="Bateson M.M."/>
            <person name="Hamamura N."/>
            <person name="Heidelberg J.F."/>
            <person name="Grossman A.R."/>
            <person name="Bhaya D."/>
            <person name="Cohan F.M."/>
            <person name="Kuhl M."/>
            <person name="Bryant D.A."/>
            <person name="Ward D.M."/>
        </authorList>
    </citation>
    <scope>NUCLEOTIDE SEQUENCE [LARGE SCALE GENOMIC DNA]</scope>
    <source>
        <strain evidence="9">OS</strain>
    </source>
</reference>
<keyword evidence="1 7" id="KW-0479">Metal-binding</keyword>
<gene>
    <name evidence="7 9" type="primary">recR</name>
    <name evidence="9" type="ORF">D0433_02235</name>
</gene>
<comment type="caution">
    <text evidence="7">Lacks conserved residue(s) required for the propagation of feature annotation.</text>
</comment>
<accession>A0A395M2U3</accession>
<comment type="similarity">
    <text evidence="7">Belongs to the RecR family.</text>
</comment>
<dbReference type="GO" id="GO:0008270">
    <property type="term" value="F:zinc ion binding"/>
    <property type="evidence" value="ECO:0007669"/>
    <property type="project" value="UniProtKB-KW"/>
</dbReference>
<dbReference type="Pfam" id="PF21176">
    <property type="entry name" value="RecR_HhH"/>
    <property type="match status" value="1"/>
</dbReference>
<dbReference type="SMART" id="SM00493">
    <property type="entry name" value="TOPRIM"/>
    <property type="match status" value="1"/>
</dbReference>
<dbReference type="CDD" id="cd01025">
    <property type="entry name" value="TOPRIM_recR"/>
    <property type="match status" value="1"/>
</dbReference>
<dbReference type="EMBL" id="PHFL01000010">
    <property type="protein sequence ID" value="RFM25022.1"/>
    <property type="molecule type" value="Genomic_DNA"/>
</dbReference>
<keyword evidence="3 7" id="KW-0863">Zinc-finger</keyword>
<organism evidence="9 10">
    <name type="scientific">Candidatus Thermochlorobacter aerophilus</name>
    <dbReference type="NCBI Taxonomy" id="1868324"/>
    <lineage>
        <taxon>Bacteria</taxon>
        <taxon>Pseudomonadati</taxon>
        <taxon>Chlorobiota</taxon>
        <taxon>Chlorobiia</taxon>
        <taxon>Chlorobiales</taxon>
        <taxon>Candidatus Thermochlorobacteriaceae</taxon>
        <taxon>Candidatus Thermochlorobacter</taxon>
    </lineage>
</organism>
<dbReference type="PANTHER" id="PTHR30446:SF0">
    <property type="entry name" value="RECOMBINATION PROTEIN RECR"/>
    <property type="match status" value="1"/>
</dbReference>
<proteinExistence type="inferred from homology"/>
<comment type="caution">
    <text evidence="9">The sequence shown here is derived from an EMBL/GenBank/DDBJ whole genome shotgun (WGS) entry which is preliminary data.</text>
</comment>
<keyword evidence="6 7" id="KW-0234">DNA repair</keyword>
<dbReference type="PANTHER" id="PTHR30446">
    <property type="entry name" value="RECOMBINATION PROTEIN RECR"/>
    <property type="match status" value="1"/>
</dbReference>
<dbReference type="GO" id="GO:0006281">
    <property type="term" value="P:DNA repair"/>
    <property type="evidence" value="ECO:0007669"/>
    <property type="project" value="UniProtKB-UniRule"/>
</dbReference>
<keyword evidence="5 7" id="KW-0233">DNA recombination</keyword>
<comment type="function">
    <text evidence="7">May play a role in DNA repair. It seems to be involved in an RecBC-independent recombinational process of DNA repair. It may act with RecF and RecO.</text>
</comment>
<dbReference type="SMART" id="SM00278">
    <property type="entry name" value="HhH1"/>
    <property type="match status" value="1"/>
</dbReference>
<dbReference type="InterPro" id="IPR003583">
    <property type="entry name" value="Hlx-hairpin-Hlx_DNA-bd_motif"/>
</dbReference>
<dbReference type="InterPro" id="IPR006171">
    <property type="entry name" value="TOPRIM_dom"/>
</dbReference>
<dbReference type="GO" id="GO:0003677">
    <property type="term" value="F:DNA binding"/>
    <property type="evidence" value="ECO:0007669"/>
    <property type="project" value="UniProtKB-UniRule"/>
</dbReference>
<feature type="domain" description="Toprim" evidence="8">
    <location>
        <begin position="83"/>
        <end position="181"/>
    </location>
</feature>
<dbReference type="NCBIfam" id="TIGR00615">
    <property type="entry name" value="recR"/>
    <property type="match status" value="1"/>
</dbReference>
<dbReference type="Pfam" id="PF21175">
    <property type="entry name" value="RecR_C"/>
    <property type="match status" value="1"/>
</dbReference>
<evidence type="ECO:0000256" key="3">
    <source>
        <dbReference type="ARBA" id="ARBA00022771"/>
    </source>
</evidence>